<dbReference type="InterPro" id="IPR046886">
    <property type="entry name" value="RsmE_MTase_dom"/>
</dbReference>
<comment type="similarity">
    <text evidence="2">Belongs to the RNA methyltransferase RsmE family.</text>
</comment>
<organism evidence="13">
    <name type="scientific">Manihot esculenta</name>
    <name type="common">Cassava</name>
    <name type="synonym">Jatropha manihot</name>
    <dbReference type="NCBI Taxonomy" id="3983"/>
    <lineage>
        <taxon>Eukaryota</taxon>
        <taxon>Viridiplantae</taxon>
        <taxon>Streptophyta</taxon>
        <taxon>Embryophyta</taxon>
        <taxon>Tracheophyta</taxon>
        <taxon>Spermatophyta</taxon>
        <taxon>Magnoliopsida</taxon>
        <taxon>eudicotyledons</taxon>
        <taxon>Gunneridae</taxon>
        <taxon>Pentapetalae</taxon>
        <taxon>rosids</taxon>
        <taxon>fabids</taxon>
        <taxon>Malpighiales</taxon>
        <taxon>Euphorbiaceae</taxon>
        <taxon>Crotonoideae</taxon>
        <taxon>Manihoteae</taxon>
        <taxon>Manihot</taxon>
    </lineage>
</organism>
<evidence type="ECO:0000256" key="1">
    <source>
        <dbReference type="ARBA" id="ARBA00004496"/>
    </source>
</evidence>
<evidence type="ECO:0000313" key="13">
    <source>
        <dbReference type="EMBL" id="OAY39336.1"/>
    </source>
</evidence>
<keyword evidence="7" id="KW-0808">Transferase</keyword>
<feature type="domain" description="Ribosomal RNA small subunit methyltransferase E methyltransferase" evidence="11">
    <location>
        <begin position="151"/>
        <end position="218"/>
    </location>
</feature>
<dbReference type="STRING" id="3983.A0A2C9V4M9"/>
<evidence type="ECO:0000256" key="6">
    <source>
        <dbReference type="ARBA" id="ARBA00022603"/>
    </source>
</evidence>
<dbReference type="Gene3D" id="3.40.1280.10">
    <property type="match status" value="2"/>
</dbReference>
<dbReference type="SUPFAM" id="SSF75217">
    <property type="entry name" value="alpha/beta knot"/>
    <property type="match status" value="1"/>
</dbReference>
<dbReference type="EC" id="2.1.1.193" evidence="3"/>
<comment type="subcellular location">
    <subcellularLocation>
        <location evidence="1">Cytoplasm</location>
    </subcellularLocation>
</comment>
<evidence type="ECO:0000256" key="4">
    <source>
        <dbReference type="ARBA" id="ARBA00022490"/>
    </source>
</evidence>
<dbReference type="PANTHER" id="PTHR30027">
    <property type="entry name" value="RIBOSOMAL RNA SMALL SUBUNIT METHYLTRANSFERASE E"/>
    <property type="match status" value="1"/>
</dbReference>
<protein>
    <recommendedName>
        <fullName evidence="3">16S rRNA (uracil(1498)-N(3))-methyltransferase</fullName>
        <ecNumber evidence="3">2.1.1.193</ecNumber>
    </recommendedName>
</protein>
<keyword evidence="8" id="KW-0949">S-adenosyl-L-methionine</keyword>
<dbReference type="GO" id="GO:0070475">
    <property type="term" value="P:rRNA base methylation"/>
    <property type="evidence" value="ECO:0000318"/>
    <property type="project" value="GO_Central"/>
</dbReference>
<dbReference type="InterPro" id="IPR029026">
    <property type="entry name" value="tRNA_m1G_MTases_N"/>
</dbReference>
<evidence type="ECO:0000256" key="2">
    <source>
        <dbReference type="ARBA" id="ARBA00005528"/>
    </source>
</evidence>
<dbReference type="AlphaFoldDB" id="A0A2C9V4M9"/>
<evidence type="ECO:0000259" key="11">
    <source>
        <dbReference type="Pfam" id="PF04452"/>
    </source>
</evidence>
<keyword evidence="5" id="KW-0698">rRNA processing</keyword>
<proteinExistence type="inferred from homology"/>
<evidence type="ECO:0000256" key="9">
    <source>
        <dbReference type="ARBA" id="ARBA00025699"/>
    </source>
</evidence>
<sequence>MQRHLLLPIQIRFAEFLTRQWLKPSRLRAFSCLSDYSNQSRGSLLRFFLRYDQFWHMTKVLRLSMNSRAELFNGKGGLLEGCIQRIGRTSFYFPAVEDPKLVLPDAAKWHVFAAFGTLSGGQAHWLVHKCTVVILEGLISLMFEGKRSLSFLAAAEAAPLVSVLASSRKESRGRIIVGQEGDLTERKIYMTMEAGATAVGIGPLRLHIETATMALLATPMLWSDPQQLSDLHTFTGLRVRTQQIMLRKKHR</sequence>
<evidence type="ECO:0000256" key="8">
    <source>
        <dbReference type="ARBA" id="ARBA00022691"/>
    </source>
</evidence>
<reference evidence="13" key="1">
    <citation type="submission" date="2016-02" db="EMBL/GenBank/DDBJ databases">
        <title>WGS assembly of Manihot esculenta.</title>
        <authorList>
            <person name="Bredeson J.V."/>
            <person name="Prochnik S.E."/>
            <person name="Lyons J.B."/>
            <person name="Schmutz J."/>
            <person name="Grimwood J."/>
            <person name="Vrebalov J."/>
            <person name="Bart R.S."/>
            <person name="Amuge T."/>
            <person name="Ferguson M.E."/>
            <person name="Green R."/>
            <person name="Putnam N."/>
            <person name="Stites J."/>
            <person name="Rounsley S."/>
            <person name="Rokhsar D.S."/>
        </authorList>
    </citation>
    <scope>NUCLEOTIDE SEQUENCE [LARGE SCALE GENOMIC DNA]</scope>
    <source>
        <tissue evidence="13">Leaf</tissue>
    </source>
</reference>
<comment type="function">
    <text evidence="9">Specifically methylates the N3 position of the uracil ring of uridine 1498 (m3U1498) in 16S rRNA. Acts on the fully assembled 30S ribosomal subunit.</text>
</comment>
<comment type="catalytic activity">
    <reaction evidence="10">
        <text>uridine(1498) in 16S rRNA + S-adenosyl-L-methionine = N(3)-methyluridine(1498) in 16S rRNA + S-adenosyl-L-homocysteine + H(+)</text>
        <dbReference type="Rhea" id="RHEA:42920"/>
        <dbReference type="Rhea" id="RHEA-COMP:10283"/>
        <dbReference type="Rhea" id="RHEA-COMP:10284"/>
        <dbReference type="ChEBI" id="CHEBI:15378"/>
        <dbReference type="ChEBI" id="CHEBI:57856"/>
        <dbReference type="ChEBI" id="CHEBI:59789"/>
        <dbReference type="ChEBI" id="CHEBI:65315"/>
        <dbReference type="ChEBI" id="CHEBI:74502"/>
        <dbReference type="EC" id="2.1.1.193"/>
    </reaction>
</comment>
<dbReference type="Pfam" id="PF20260">
    <property type="entry name" value="PUA_4"/>
    <property type="match status" value="1"/>
</dbReference>
<dbReference type="InterPro" id="IPR029028">
    <property type="entry name" value="Alpha/beta_knot_MTases"/>
</dbReference>
<gene>
    <name evidence="13" type="ORF">MANES_10G086500</name>
</gene>
<name>A0A2C9V4M9_MANES</name>
<evidence type="ECO:0000256" key="3">
    <source>
        <dbReference type="ARBA" id="ARBA00012328"/>
    </source>
</evidence>
<evidence type="ECO:0000256" key="5">
    <source>
        <dbReference type="ARBA" id="ARBA00022552"/>
    </source>
</evidence>
<dbReference type="GO" id="GO:0005737">
    <property type="term" value="C:cytoplasm"/>
    <property type="evidence" value="ECO:0007669"/>
    <property type="project" value="UniProtKB-SubCell"/>
</dbReference>
<dbReference type="InterPro" id="IPR046887">
    <property type="entry name" value="RsmE_PUA-like"/>
</dbReference>
<evidence type="ECO:0000256" key="7">
    <source>
        <dbReference type="ARBA" id="ARBA00022679"/>
    </source>
</evidence>
<keyword evidence="6" id="KW-0489">Methyltransferase</keyword>
<dbReference type="InterPro" id="IPR015947">
    <property type="entry name" value="PUA-like_sf"/>
</dbReference>
<dbReference type="Pfam" id="PF04452">
    <property type="entry name" value="Methyltrans_RNA"/>
    <property type="match status" value="1"/>
</dbReference>
<dbReference type="InterPro" id="IPR006700">
    <property type="entry name" value="RsmE"/>
</dbReference>
<keyword evidence="4" id="KW-0963">Cytoplasm</keyword>
<dbReference type="SUPFAM" id="SSF88697">
    <property type="entry name" value="PUA domain-like"/>
    <property type="match status" value="1"/>
</dbReference>
<feature type="domain" description="Ribosomal RNA small subunit methyltransferase E PUA-like" evidence="12">
    <location>
        <begin position="52"/>
        <end position="92"/>
    </location>
</feature>
<dbReference type="PANTHER" id="PTHR30027:SF3">
    <property type="entry name" value="16S RRNA (URACIL(1498)-N(3))-METHYLTRANSFERASE"/>
    <property type="match status" value="1"/>
</dbReference>
<accession>A0A2C9V4M9</accession>
<dbReference type="GO" id="GO:0070042">
    <property type="term" value="F:rRNA (uridine-N3-)-methyltransferase activity"/>
    <property type="evidence" value="ECO:0000318"/>
    <property type="project" value="GO_Central"/>
</dbReference>
<dbReference type="EMBL" id="CM004396">
    <property type="protein sequence ID" value="OAY39336.1"/>
    <property type="molecule type" value="Genomic_DNA"/>
</dbReference>
<evidence type="ECO:0000259" key="12">
    <source>
        <dbReference type="Pfam" id="PF20260"/>
    </source>
</evidence>
<evidence type="ECO:0000256" key="10">
    <source>
        <dbReference type="ARBA" id="ARBA00047944"/>
    </source>
</evidence>